<feature type="transmembrane region" description="Helical" evidence="10">
    <location>
        <begin position="171"/>
        <end position="198"/>
    </location>
</feature>
<evidence type="ECO:0000256" key="5">
    <source>
        <dbReference type="ARBA" id="ARBA00022475"/>
    </source>
</evidence>
<feature type="transmembrane region" description="Helical" evidence="10">
    <location>
        <begin position="372"/>
        <end position="394"/>
    </location>
</feature>
<evidence type="ECO:0000256" key="1">
    <source>
        <dbReference type="ARBA" id="ARBA00003510"/>
    </source>
</evidence>
<comment type="subcellular location">
    <subcellularLocation>
        <location evidence="2 10">Cell membrane</location>
        <topology evidence="2 10">Multi-pass membrane protein</topology>
    </subcellularLocation>
</comment>
<keyword evidence="4" id="KW-0813">Transport</keyword>
<keyword evidence="7 10" id="KW-0812">Transmembrane</keyword>
<dbReference type="Pfam" id="PF00528">
    <property type="entry name" value="BPD_transp_1"/>
    <property type="match status" value="1"/>
</dbReference>
<dbReference type="SUPFAM" id="SSF161098">
    <property type="entry name" value="MetI-like"/>
    <property type="match status" value="1"/>
</dbReference>
<comment type="caution">
    <text evidence="12">The sequence shown here is derived from an EMBL/GenBank/DDBJ whole genome shotgun (WGS) entry which is preliminary data.</text>
</comment>
<evidence type="ECO:0000256" key="3">
    <source>
        <dbReference type="ARBA" id="ARBA00007069"/>
    </source>
</evidence>
<organism evidence="12 13">
    <name type="scientific">Galactobacter caseinivorans</name>
    <dbReference type="NCBI Taxonomy" id="2676123"/>
    <lineage>
        <taxon>Bacteria</taxon>
        <taxon>Bacillati</taxon>
        <taxon>Actinomycetota</taxon>
        <taxon>Actinomycetes</taxon>
        <taxon>Micrococcales</taxon>
        <taxon>Micrococcaceae</taxon>
        <taxon>Galactobacter</taxon>
    </lineage>
</organism>
<keyword evidence="13" id="KW-1185">Reference proteome</keyword>
<dbReference type="InterPro" id="IPR035906">
    <property type="entry name" value="MetI-like_sf"/>
</dbReference>
<accession>A0A496PGK0</accession>
<evidence type="ECO:0000256" key="4">
    <source>
        <dbReference type="ARBA" id="ARBA00022448"/>
    </source>
</evidence>
<evidence type="ECO:0000256" key="8">
    <source>
        <dbReference type="ARBA" id="ARBA00022989"/>
    </source>
</evidence>
<feature type="transmembrane region" description="Helical" evidence="10">
    <location>
        <begin position="210"/>
        <end position="236"/>
    </location>
</feature>
<feature type="transmembrane region" description="Helical" evidence="10">
    <location>
        <begin position="248"/>
        <end position="267"/>
    </location>
</feature>
<keyword evidence="5 10" id="KW-1003">Cell membrane</keyword>
<dbReference type="NCBIfam" id="TIGR00974">
    <property type="entry name" value="3a0107s02c"/>
    <property type="match status" value="1"/>
</dbReference>
<dbReference type="PANTHER" id="PTHR42922">
    <property type="entry name" value="PHOSPHATE TRANSPORT SYSTEM PERMEASE PROTEIN PSTA"/>
    <property type="match status" value="1"/>
</dbReference>
<evidence type="ECO:0000313" key="13">
    <source>
        <dbReference type="Proteomes" id="UP000273119"/>
    </source>
</evidence>
<evidence type="ECO:0000256" key="9">
    <source>
        <dbReference type="ARBA" id="ARBA00023136"/>
    </source>
</evidence>
<evidence type="ECO:0000259" key="11">
    <source>
        <dbReference type="PROSITE" id="PS50928"/>
    </source>
</evidence>
<dbReference type="CDD" id="cd06261">
    <property type="entry name" value="TM_PBP2"/>
    <property type="match status" value="1"/>
</dbReference>
<dbReference type="InterPro" id="IPR000515">
    <property type="entry name" value="MetI-like"/>
</dbReference>
<protein>
    <recommendedName>
        <fullName evidence="10">Phosphate transport system permease protein PstA</fullName>
    </recommendedName>
</protein>
<keyword evidence="6" id="KW-0592">Phosphate transport</keyword>
<evidence type="ECO:0000256" key="7">
    <source>
        <dbReference type="ARBA" id="ARBA00022692"/>
    </source>
</evidence>
<dbReference type="EMBL" id="QQXL01000008">
    <property type="protein sequence ID" value="RKW69614.1"/>
    <property type="molecule type" value="Genomic_DNA"/>
</dbReference>
<dbReference type="InterPro" id="IPR005672">
    <property type="entry name" value="Phosphate_PstA"/>
</dbReference>
<dbReference type="GO" id="GO:0005886">
    <property type="term" value="C:plasma membrane"/>
    <property type="evidence" value="ECO:0007669"/>
    <property type="project" value="UniProtKB-SubCell"/>
</dbReference>
<dbReference type="Gene3D" id="1.10.3720.10">
    <property type="entry name" value="MetI-like"/>
    <property type="match status" value="1"/>
</dbReference>
<dbReference type="GO" id="GO:0005315">
    <property type="term" value="F:phosphate transmembrane transporter activity"/>
    <property type="evidence" value="ECO:0007669"/>
    <property type="project" value="InterPro"/>
</dbReference>
<feature type="transmembrane region" description="Helical" evidence="10">
    <location>
        <begin position="49"/>
        <end position="69"/>
    </location>
</feature>
<feature type="transmembrane region" description="Helical" evidence="10">
    <location>
        <begin position="75"/>
        <end position="94"/>
    </location>
</feature>
<comment type="similarity">
    <text evidence="3 10">Belongs to the binding-protein-dependent transport system permease family. CysTW subfamily.</text>
</comment>
<dbReference type="GO" id="GO:0035435">
    <property type="term" value="P:phosphate ion transmembrane transport"/>
    <property type="evidence" value="ECO:0007669"/>
    <property type="project" value="InterPro"/>
</dbReference>
<keyword evidence="8 10" id="KW-1133">Transmembrane helix</keyword>
<proteinExistence type="inferred from homology"/>
<sequence length="404" mass="42948">MIKEQTPSDPTKTAAGELSADVTDVKNAQQGPGRRHGRSRLTAGQKPRWTAWAVAGGALIIAAALMALIGFNIAGWLIITAILYVVAMYVTTTIMENRRKATDGLWTNLIVGSFLIALIPLISVLWTVISHGTPGLTAPGFFASDMKGVTGITDQKTEAGDLPLIGGIKHALMGTLLITLAATIISVPIGLLTSIYLVEYSNDNSLSKVIRFFVDVMTGIPSIVAGLFASGLMMFICQKILQMPPGSNVMGFSAAVGLSVLMIPVVVRSTEEMLRVVPNELREASAALGVRKWRTTLKVVLPTAISGIASGITLAIARVVGETAPILVTAGVALSTNFNLFKDWMMTLPVFIYRQLMNPTAPMAPTASEERAWGAALVLIIIVMLLNLLARVVAKIFAPKTAGR</sequence>
<comment type="function">
    <text evidence="1">Part of the binding-protein-dependent transport system for phosphate; probably responsible for the translocation of the substrate across the membrane.</text>
</comment>
<dbReference type="InterPro" id="IPR051408">
    <property type="entry name" value="Phosphate_transprt_permease"/>
</dbReference>
<dbReference type="PROSITE" id="PS50928">
    <property type="entry name" value="ABC_TM1"/>
    <property type="match status" value="1"/>
</dbReference>
<evidence type="ECO:0000313" key="12">
    <source>
        <dbReference type="EMBL" id="RKW69614.1"/>
    </source>
</evidence>
<evidence type="ECO:0000256" key="2">
    <source>
        <dbReference type="ARBA" id="ARBA00004651"/>
    </source>
</evidence>
<feature type="transmembrane region" description="Helical" evidence="10">
    <location>
        <begin position="299"/>
        <end position="320"/>
    </location>
</feature>
<reference evidence="12 13" key="1">
    <citation type="submission" date="2018-07" db="EMBL/GenBank/DDBJ databases">
        <title>Arthrobacter sp. nov., isolated from raw cow's milk with high bacterial count.</title>
        <authorList>
            <person name="Hahne J."/>
            <person name="Isele D."/>
            <person name="Lipski A."/>
        </authorList>
    </citation>
    <scope>NUCLEOTIDE SEQUENCE [LARGE SCALE GENOMIC DNA]</scope>
    <source>
        <strain evidence="12 13">JZ R-183</strain>
    </source>
</reference>
<feature type="transmembrane region" description="Helical" evidence="10">
    <location>
        <begin position="106"/>
        <end position="129"/>
    </location>
</feature>
<evidence type="ECO:0000256" key="10">
    <source>
        <dbReference type="RuleBase" id="RU363043"/>
    </source>
</evidence>
<dbReference type="AlphaFoldDB" id="A0A496PGK0"/>
<dbReference type="PANTHER" id="PTHR42922:SF1">
    <property type="entry name" value="PHOSPHATE TRANSPORT SYSTEM PERMEASE PROTEIN PSTA"/>
    <property type="match status" value="1"/>
</dbReference>
<dbReference type="RefSeq" id="WP_121485944.1">
    <property type="nucleotide sequence ID" value="NZ_QQXL01000008.1"/>
</dbReference>
<name>A0A496PGK0_9MICC</name>
<gene>
    <name evidence="12" type="primary">pstA</name>
    <name evidence="12" type="ORF">DWQ67_12555</name>
</gene>
<evidence type="ECO:0000256" key="6">
    <source>
        <dbReference type="ARBA" id="ARBA00022592"/>
    </source>
</evidence>
<dbReference type="Proteomes" id="UP000273119">
    <property type="component" value="Unassembled WGS sequence"/>
</dbReference>
<keyword evidence="9 10" id="KW-0472">Membrane</keyword>
<feature type="domain" description="ABC transmembrane type-1" evidence="11">
    <location>
        <begin position="172"/>
        <end position="390"/>
    </location>
</feature>